<dbReference type="GO" id="GO:0016757">
    <property type="term" value="F:glycosyltransferase activity"/>
    <property type="evidence" value="ECO:0007669"/>
    <property type="project" value="UniProtKB-KW"/>
</dbReference>
<dbReference type="SUPFAM" id="SSF53756">
    <property type="entry name" value="UDP-Glycosyltransferase/glycogen phosphorylase"/>
    <property type="match status" value="1"/>
</dbReference>
<organism evidence="3 4">
    <name type="scientific">Candidatus Sulfuritelmatomonas gaucii</name>
    <dbReference type="NCBI Taxonomy" id="2043161"/>
    <lineage>
        <taxon>Bacteria</taxon>
        <taxon>Pseudomonadati</taxon>
        <taxon>Acidobacteriota</taxon>
        <taxon>Terriglobia</taxon>
        <taxon>Terriglobales</taxon>
        <taxon>Acidobacteriaceae</taxon>
        <taxon>Candidatus Sulfuritelmatomonas</taxon>
    </lineage>
</organism>
<gene>
    <name evidence="3" type="ORF">SBA5_970002</name>
</gene>
<evidence type="ECO:0000313" key="4">
    <source>
        <dbReference type="Proteomes" id="UP000239735"/>
    </source>
</evidence>
<dbReference type="CDD" id="cd03801">
    <property type="entry name" value="GT4_PimA-like"/>
    <property type="match status" value="1"/>
</dbReference>
<evidence type="ECO:0000256" key="2">
    <source>
        <dbReference type="ARBA" id="ARBA00022679"/>
    </source>
</evidence>
<reference evidence="4" key="1">
    <citation type="submission" date="2018-02" db="EMBL/GenBank/DDBJ databases">
        <authorList>
            <person name="Hausmann B."/>
        </authorList>
    </citation>
    <scope>NUCLEOTIDE SEQUENCE [LARGE SCALE GENOMIC DNA]</scope>
    <source>
        <strain evidence="4">Peat soil MAG SbA5</strain>
    </source>
</reference>
<proteinExistence type="predicted"/>
<dbReference type="Proteomes" id="UP000239735">
    <property type="component" value="Unassembled WGS sequence"/>
</dbReference>
<protein>
    <submittedName>
        <fullName evidence="3">Glycosyl transferase, group 1</fullName>
    </submittedName>
</protein>
<dbReference type="Gene3D" id="3.40.50.2000">
    <property type="entry name" value="Glycogen Phosphorylase B"/>
    <property type="match status" value="2"/>
</dbReference>
<dbReference type="PANTHER" id="PTHR12526">
    <property type="entry name" value="GLYCOSYLTRANSFERASE"/>
    <property type="match status" value="1"/>
</dbReference>
<evidence type="ECO:0000256" key="1">
    <source>
        <dbReference type="ARBA" id="ARBA00022676"/>
    </source>
</evidence>
<dbReference type="PANTHER" id="PTHR12526:SF510">
    <property type="entry name" value="D-INOSITOL 3-PHOSPHATE GLYCOSYLTRANSFERASE"/>
    <property type="match status" value="1"/>
</dbReference>
<dbReference type="EMBL" id="OKRB01000160">
    <property type="protein sequence ID" value="SPE32277.1"/>
    <property type="molecule type" value="Genomic_DNA"/>
</dbReference>
<name>A0A2N9M9Z6_9BACT</name>
<evidence type="ECO:0000313" key="3">
    <source>
        <dbReference type="EMBL" id="SPE32277.1"/>
    </source>
</evidence>
<keyword evidence="1" id="KW-0328">Glycosyltransferase</keyword>
<dbReference type="AlphaFoldDB" id="A0A2N9M9Z6"/>
<keyword evidence="2 3" id="KW-0808">Transferase</keyword>
<sequence>MSFRAADAVVACSQAVGDCVPEARPEIIYGGIEACSCLPPPPECDGPLTLGVLGRLIPLKNVGAVIKAAAGLAEREIEVRVEIAGSGPSEPGLRELAKSLKVTQRVRFLGWQTDIPSLLKTWDVLVAPSLEEGMGMSVLEAMAAARPVVASRVGGLGELVVDGVTGMLVPAGDTDALIACLANLANDRRKLALMGREGWKRVHEHFSAELMARRTTELYDRLLNQEMRPGA</sequence>
<accession>A0A2N9M9Z6</accession>
<dbReference type="Pfam" id="PF13692">
    <property type="entry name" value="Glyco_trans_1_4"/>
    <property type="match status" value="1"/>
</dbReference>